<name>A0ABU3V455_9ACTN</name>
<proteinExistence type="predicted"/>
<feature type="transmembrane region" description="Helical" evidence="2">
    <location>
        <begin position="111"/>
        <end position="129"/>
    </location>
</feature>
<feature type="domain" description="DUF6234" evidence="3">
    <location>
        <begin position="36"/>
        <end position="162"/>
    </location>
</feature>
<keyword evidence="2" id="KW-0812">Transmembrane</keyword>
<feature type="region of interest" description="Disordered" evidence="1">
    <location>
        <begin position="135"/>
        <end position="165"/>
    </location>
</feature>
<feature type="transmembrane region" description="Helical" evidence="2">
    <location>
        <begin position="85"/>
        <end position="105"/>
    </location>
</feature>
<comment type="caution">
    <text evidence="4">The sequence shown here is derived from an EMBL/GenBank/DDBJ whole genome shotgun (WGS) entry which is preliminary data.</text>
</comment>
<feature type="compositionally biased region" description="Pro residues" evidence="1">
    <location>
        <begin position="1"/>
        <end position="14"/>
    </location>
</feature>
<dbReference type="Pfam" id="PF19747">
    <property type="entry name" value="DUF6234"/>
    <property type="match status" value="1"/>
</dbReference>
<protein>
    <submittedName>
        <fullName evidence="4">DUF6234 family protein</fullName>
    </submittedName>
</protein>
<gene>
    <name evidence="4" type="ORF">PU648_53595</name>
</gene>
<keyword evidence="2" id="KW-1133">Transmembrane helix</keyword>
<sequence>MTTPLPPNTPPWPTHHPRYTGVTNPLQPQRRGWLHTAADIALAIGLLVIDVIAPLIAFVFGLDAAGYMMFDPAADNSSVSLTRPFAYVAVVGGIVLVSAFLLFMARAIISSGVQVLAGLVLVLVAITGIHDADRKAHPQPAPTSPSIDPGALCRSGGDNSECGGS</sequence>
<feature type="region of interest" description="Disordered" evidence="1">
    <location>
        <begin position="1"/>
        <end position="21"/>
    </location>
</feature>
<evidence type="ECO:0000313" key="4">
    <source>
        <dbReference type="EMBL" id="MDU9000968.1"/>
    </source>
</evidence>
<keyword evidence="2" id="KW-0472">Membrane</keyword>
<keyword evidence="5" id="KW-1185">Reference proteome</keyword>
<dbReference type="EMBL" id="JARAKF010000002">
    <property type="protein sequence ID" value="MDU9000968.1"/>
    <property type="molecule type" value="Genomic_DNA"/>
</dbReference>
<accession>A0ABU3V455</accession>
<dbReference type="RefSeq" id="WP_316738235.1">
    <property type="nucleotide sequence ID" value="NZ_JARAKF010000002.1"/>
</dbReference>
<evidence type="ECO:0000259" key="3">
    <source>
        <dbReference type="Pfam" id="PF19747"/>
    </source>
</evidence>
<reference evidence="4 5" key="1">
    <citation type="submission" date="2023-02" db="EMBL/GenBank/DDBJ databases">
        <authorList>
            <person name="Maleckis M."/>
        </authorList>
    </citation>
    <scope>NUCLEOTIDE SEQUENCE [LARGE SCALE GENOMIC DNA]</scope>
    <source>
        <strain evidence="4 5">P8-A2</strain>
    </source>
</reference>
<organism evidence="4 5">
    <name type="scientific">Streptomyces mirabilis</name>
    <dbReference type="NCBI Taxonomy" id="68239"/>
    <lineage>
        <taxon>Bacteria</taxon>
        <taxon>Bacillati</taxon>
        <taxon>Actinomycetota</taxon>
        <taxon>Actinomycetes</taxon>
        <taxon>Kitasatosporales</taxon>
        <taxon>Streptomycetaceae</taxon>
        <taxon>Streptomyces</taxon>
    </lineage>
</organism>
<feature type="transmembrane region" description="Helical" evidence="2">
    <location>
        <begin position="40"/>
        <end position="64"/>
    </location>
</feature>
<evidence type="ECO:0000313" key="5">
    <source>
        <dbReference type="Proteomes" id="UP001257627"/>
    </source>
</evidence>
<dbReference type="InterPro" id="IPR046201">
    <property type="entry name" value="DUF6234"/>
</dbReference>
<dbReference type="Proteomes" id="UP001257627">
    <property type="component" value="Unassembled WGS sequence"/>
</dbReference>
<evidence type="ECO:0000256" key="1">
    <source>
        <dbReference type="SAM" id="MobiDB-lite"/>
    </source>
</evidence>
<evidence type="ECO:0000256" key="2">
    <source>
        <dbReference type="SAM" id="Phobius"/>
    </source>
</evidence>